<feature type="compositionally biased region" description="Polar residues" evidence="4">
    <location>
        <begin position="312"/>
        <end position="322"/>
    </location>
</feature>
<evidence type="ECO:0000256" key="2">
    <source>
        <dbReference type="ARBA" id="ARBA00022771"/>
    </source>
</evidence>
<feature type="region of interest" description="Disordered" evidence="4">
    <location>
        <begin position="102"/>
        <end position="161"/>
    </location>
</feature>
<feature type="compositionally biased region" description="Polar residues" evidence="4">
    <location>
        <begin position="110"/>
        <end position="123"/>
    </location>
</feature>
<feature type="region of interest" description="Disordered" evidence="4">
    <location>
        <begin position="301"/>
        <end position="322"/>
    </location>
</feature>
<feature type="region of interest" description="Disordered" evidence="4">
    <location>
        <begin position="1"/>
        <end position="86"/>
    </location>
</feature>
<accession>A0A6A6VG36</accession>
<dbReference type="PROSITE" id="PS01359">
    <property type="entry name" value="ZF_PHD_1"/>
    <property type="match status" value="1"/>
</dbReference>
<evidence type="ECO:0000256" key="3">
    <source>
        <dbReference type="ARBA" id="ARBA00022833"/>
    </source>
</evidence>
<feature type="compositionally biased region" description="Polar residues" evidence="4">
    <location>
        <begin position="11"/>
        <end position="23"/>
    </location>
</feature>
<evidence type="ECO:0000313" key="6">
    <source>
        <dbReference type="EMBL" id="KAF2749562.1"/>
    </source>
</evidence>
<dbReference type="InterPro" id="IPR013083">
    <property type="entry name" value="Znf_RING/FYVE/PHD"/>
</dbReference>
<feature type="compositionally biased region" description="Polar residues" evidence="4">
    <location>
        <begin position="60"/>
        <end position="72"/>
    </location>
</feature>
<dbReference type="InterPro" id="IPR019787">
    <property type="entry name" value="Znf_PHD-finger"/>
</dbReference>
<feature type="region of interest" description="Disordered" evidence="4">
    <location>
        <begin position="336"/>
        <end position="529"/>
    </location>
</feature>
<dbReference type="InterPro" id="IPR019786">
    <property type="entry name" value="Zinc_finger_PHD-type_CS"/>
</dbReference>
<evidence type="ECO:0000256" key="1">
    <source>
        <dbReference type="ARBA" id="ARBA00022723"/>
    </source>
</evidence>
<dbReference type="GO" id="GO:0008270">
    <property type="term" value="F:zinc ion binding"/>
    <property type="evidence" value="ECO:0007669"/>
    <property type="project" value="UniProtKB-KW"/>
</dbReference>
<dbReference type="AlphaFoldDB" id="A0A6A6VG36"/>
<keyword evidence="1" id="KW-0479">Metal-binding</keyword>
<dbReference type="Proteomes" id="UP000799440">
    <property type="component" value="Unassembled WGS sequence"/>
</dbReference>
<protein>
    <recommendedName>
        <fullName evidence="5">Zinc finger PHD-type domain-containing protein</fullName>
    </recommendedName>
</protein>
<gene>
    <name evidence="6" type="ORF">M011DRAFT_312140</name>
</gene>
<dbReference type="InterPro" id="IPR011011">
    <property type="entry name" value="Znf_FYVE_PHD"/>
</dbReference>
<dbReference type="OrthoDB" id="436852at2759"/>
<feature type="domain" description="Zinc finger PHD-type" evidence="5">
    <location>
        <begin position="638"/>
        <end position="682"/>
    </location>
</feature>
<organism evidence="6 7">
    <name type="scientific">Sporormia fimetaria CBS 119925</name>
    <dbReference type="NCBI Taxonomy" id="1340428"/>
    <lineage>
        <taxon>Eukaryota</taxon>
        <taxon>Fungi</taxon>
        <taxon>Dikarya</taxon>
        <taxon>Ascomycota</taxon>
        <taxon>Pezizomycotina</taxon>
        <taxon>Dothideomycetes</taxon>
        <taxon>Pleosporomycetidae</taxon>
        <taxon>Pleosporales</taxon>
        <taxon>Sporormiaceae</taxon>
        <taxon>Sporormia</taxon>
    </lineage>
</organism>
<dbReference type="InterPro" id="IPR001965">
    <property type="entry name" value="Znf_PHD"/>
</dbReference>
<dbReference type="SUPFAM" id="SSF57903">
    <property type="entry name" value="FYVE/PHD zinc finger"/>
    <property type="match status" value="1"/>
</dbReference>
<keyword evidence="7" id="KW-1185">Reference proteome</keyword>
<evidence type="ECO:0000256" key="4">
    <source>
        <dbReference type="SAM" id="MobiDB-lite"/>
    </source>
</evidence>
<feature type="compositionally biased region" description="Low complexity" evidence="4">
    <location>
        <begin position="341"/>
        <end position="357"/>
    </location>
</feature>
<evidence type="ECO:0000313" key="7">
    <source>
        <dbReference type="Proteomes" id="UP000799440"/>
    </source>
</evidence>
<keyword evidence="2" id="KW-0863">Zinc-finger</keyword>
<dbReference type="Gene3D" id="3.30.40.10">
    <property type="entry name" value="Zinc/RING finger domain, C3HC4 (zinc finger)"/>
    <property type="match status" value="1"/>
</dbReference>
<evidence type="ECO:0000259" key="5">
    <source>
        <dbReference type="SMART" id="SM00249"/>
    </source>
</evidence>
<proteinExistence type="predicted"/>
<reference evidence="6" key="1">
    <citation type="journal article" date="2020" name="Stud. Mycol.">
        <title>101 Dothideomycetes genomes: a test case for predicting lifestyles and emergence of pathogens.</title>
        <authorList>
            <person name="Haridas S."/>
            <person name="Albert R."/>
            <person name="Binder M."/>
            <person name="Bloem J."/>
            <person name="Labutti K."/>
            <person name="Salamov A."/>
            <person name="Andreopoulos B."/>
            <person name="Baker S."/>
            <person name="Barry K."/>
            <person name="Bills G."/>
            <person name="Bluhm B."/>
            <person name="Cannon C."/>
            <person name="Castanera R."/>
            <person name="Culley D."/>
            <person name="Daum C."/>
            <person name="Ezra D."/>
            <person name="Gonzalez J."/>
            <person name="Henrissat B."/>
            <person name="Kuo A."/>
            <person name="Liang C."/>
            <person name="Lipzen A."/>
            <person name="Lutzoni F."/>
            <person name="Magnuson J."/>
            <person name="Mondo S."/>
            <person name="Nolan M."/>
            <person name="Ohm R."/>
            <person name="Pangilinan J."/>
            <person name="Park H.-J."/>
            <person name="Ramirez L."/>
            <person name="Alfaro M."/>
            <person name="Sun H."/>
            <person name="Tritt A."/>
            <person name="Yoshinaga Y."/>
            <person name="Zwiers L.-H."/>
            <person name="Turgeon B."/>
            <person name="Goodwin S."/>
            <person name="Spatafora J."/>
            <person name="Crous P."/>
            <person name="Grigoriev I."/>
        </authorList>
    </citation>
    <scope>NUCLEOTIDE SEQUENCE</scope>
    <source>
        <strain evidence="6">CBS 119925</strain>
    </source>
</reference>
<keyword evidence="3" id="KW-0862">Zinc</keyword>
<feature type="compositionally biased region" description="Basic and acidic residues" evidence="4">
    <location>
        <begin position="423"/>
        <end position="448"/>
    </location>
</feature>
<name>A0A6A6VG36_9PLEO</name>
<dbReference type="SMART" id="SM00249">
    <property type="entry name" value="PHD"/>
    <property type="match status" value="1"/>
</dbReference>
<dbReference type="Pfam" id="PF00628">
    <property type="entry name" value="PHD"/>
    <property type="match status" value="1"/>
</dbReference>
<dbReference type="EMBL" id="MU006566">
    <property type="protein sequence ID" value="KAF2749562.1"/>
    <property type="molecule type" value="Genomic_DNA"/>
</dbReference>
<sequence length="711" mass="78082">MSLDQHLCGSTDWNFPSPSSTPKNAAFPDAYSTPKADPAHQSFFQDAWATPRVPEHHTPIQPSSSFPISTPIAQPPGSYTHKIRSPEDPEFHVNHLAVGGLPLPPVAPSQRLTSSPRPQSGANLGSRPVSMDYSQIQTPPPTRDASSRRSVRHGGNETSTPATVIARTPLQAQQTEALFNQTPLGFPALRFSPETVPFSPPQPMSTPAYPQSRLFYDQSESNDMDMDVPLHSDPFGPTPHKINSNLDWAPLLPAANMMNPQAFQALHGISSSPAKSYTSSEAMVPTTAGVDPSMLFSFSSPGPSVSFGRPLQQPTEQLSRQPYETQYMDSLREREFAKAMSSQHSRTSTSSTASFDSNRPMLQRSATDSGLRRSRPVSAESKPSVSNLNIPRRSSPLKRQSGGSLKAIPETRLPRTRLVIENGRARTETDHPDSDSISRTDSQTDLRRLQRTQWYEDGSDTESDEPVTLSRNSSFAMPARRSSKHARSDSNEVQRTNSLKMPRPSSGIFDRPSLDTSRPARRKADPSRRFSMMDFPSFFSNIKEDTDEQMPDSPGDALDALKKVVEGRQRRIDTAAQNTLKAHNQRWSQAALSQSHSSPLKQFDPFSNAFDISPSVSTDAGLTTPSTDRSSLSSGGLRCVCNSSDDVGHLIRCESCNMFLHIACLGYNAQNRPKVFVCVFCTGQTPIARGGRVRGPLPGLDSPLTHKSFRR</sequence>